<name>A0A819G9E1_9BILA</name>
<organism evidence="2 3">
    <name type="scientific">Rotaria sordida</name>
    <dbReference type="NCBI Taxonomy" id="392033"/>
    <lineage>
        <taxon>Eukaryota</taxon>
        <taxon>Metazoa</taxon>
        <taxon>Spiralia</taxon>
        <taxon>Gnathifera</taxon>
        <taxon>Rotifera</taxon>
        <taxon>Eurotatoria</taxon>
        <taxon>Bdelloidea</taxon>
        <taxon>Philodinida</taxon>
        <taxon>Philodinidae</taxon>
        <taxon>Rotaria</taxon>
    </lineage>
</organism>
<sequence length="68" mass="7532">MDAIKAGVEKAKEAVQTKRADDKAEKALDPTKKPSDRADAAFESNKAAIKAQEHAYIELLKIDRYKNS</sequence>
<reference evidence="2" key="1">
    <citation type="submission" date="2021-02" db="EMBL/GenBank/DDBJ databases">
        <authorList>
            <person name="Nowell W R."/>
        </authorList>
    </citation>
    <scope>NUCLEOTIDE SEQUENCE</scope>
</reference>
<dbReference type="Proteomes" id="UP000663874">
    <property type="component" value="Unassembled WGS sequence"/>
</dbReference>
<gene>
    <name evidence="2" type="ORF">FNK824_LOCUS19383</name>
</gene>
<comment type="caution">
    <text evidence="2">The sequence shown here is derived from an EMBL/GenBank/DDBJ whole genome shotgun (WGS) entry which is preliminary data.</text>
</comment>
<dbReference type="AlphaFoldDB" id="A0A819G9E1"/>
<proteinExistence type="predicted"/>
<evidence type="ECO:0000313" key="3">
    <source>
        <dbReference type="Proteomes" id="UP000663874"/>
    </source>
</evidence>
<protein>
    <submittedName>
        <fullName evidence="2">Uncharacterized protein</fullName>
    </submittedName>
</protein>
<feature type="compositionally biased region" description="Basic and acidic residues" evidence="1">
    <location>
        <begin position="7"/>
        <end position="39"/>
    </location>
</feature>
<evidence type="ECO:0000313" key="2">
    <source>
        <dbReference type="EMBL" id="CAF3877929.1"/>
    </source>
</evidence>
<evidence type="ECO:0000256" key="1">
    <source>
        <dbReference type="SAM" id="MobiDB-lite"/>
    </source>
</evidence>
<accession>A0A819G9E1</accession>
<feature type="region of interest" description="Disordered" evidence="1">
    <location>
        <begin position="1"/>
        <end position="39"/>
    </location>
</feature>
<dbReference type="EMBL" id="CAJOBE010003394">
    <property type="protein sequence ID" value="CAF3877929.1"/>
    <property type="molecule type" value="Genomic_DNA"/>
</dbReference>